<dbReference type="SMART" id="SM00516">
    <property type="entry name" value="SEC14"/>
    <property type="match status" value="1"/>
</dbReference>
<proteinExistence type="predicted"/>
<dbReference type="PROSITE" id="PS50191">
    <property type="entry name" value="CRAL_TRIO"/>
    <property type="match status" value="1"/>
</dbReference>
<evidence type="ECO:0000313" key="3">
    <source>
        <dbReference type="Proteomes" id="UP000695562"/>
    </source>
</evidence>
<dbReference type="SUPFAM" id="SSF52087">
    <property type="entry name" value="CRAL/TRIO domain"/>
    <property type="match status" value="1"/>
</dbReference>
<evidence type="ECO:0000259" key="1">
    <source>
        <dbReference type="PROSITE" id="PS50191"/>
    </source>
</evidence>
<protein>
    <recommendedName>
        <fullName evidence="1">CRAL-TRIO domain-containing protein</fullName>
    </recommendedName>
</protein>
<evidence type="ECO:0000313" key="2">
    <source>
        <dbReference type="EMBL" id="KAF2073093.1"/>
    </source>
</evidence>
<dbReference type="InterPro" id="IPR036865">
    <property type="entry name" value="CRAL-TRIO_dom_sf"/>
</dbReference>
<dbReference type="Gene3D" id="3.40.525.10">
    <property type="entry name" value="CRAL-TRIO lipid binding domain"/>
    <property type="match status" value="1"/>
</dbReference>
<dbReference type="InterPro" id="IPR001251">
    <property type="entry name" value="CRAL-TRIO_dom"/>
</dbReference>
<comment type="caution">
    <text evidence="2">The sequence shown here is derived from an EMBL/GenBank/DDBJ whole genome shotgun (WGS) entry which is preliminary data.</text>
</comment>
<dbReference type="GO" id="GO:0016020">
    <property type="term" value="C:membrane"/>
    <property type="evidence" value="ECO:0007669"/>
    <property type="project" value="TreeGrafter"/>
</dbReference>
<dbReference type="PANTHER" id="PTHR10174">
    <property type="entry name" value="ALPHA-TOCOPHEROL TRANSFER PROTEIN-RELATED"/>
    <property type="match status" value="1"/>
</dbReference>
<keyword evidence="3" id="KW-1185">Reference proteome</keyword>
<dbReference type="Pfam" id="PF00650">
    <property type="entry name" value="CRAL_TRIO"/>
    <property type="match status" value="1"/>
</dbReference>
<organism evidence="2 3">
    <name type="scientific">Polysphondylium violaceum</name>
    <dbReference type="NCBI Taxonomy" id="133409"/>
    <lineage>
        <taxon>Eukaryota</taxon>
        <taxon>Amoebozoa</taxon>
        <taxon>Evosea</taxon>
        <taxon>Eumycetozoa</taxon>
        <taxon>Dictyostelia</taxon>
        <taxon>Dictyosteliales</taxon>
        <taxon>Dictyosteliaceae</taxon>
        <taxon>Polysphondylium</taxon>
    </lineage>
</organism>
<accession>A0A8J4UZI2</accession>
<reference evidence="2" key="1">
    <citation type="submission" date="2020-01" db="EMBL/GenBank/DDBJ databases">
        <title>Development of genomics and gene disruption for Polysphondylium violaceum indicates a role for the polyketide synthase stlB in stalk morphogenesis.</title>
        <authorList>
            <person name="Narita B."/>
            <person name="Kawabe Y."/>
            <person name="Kin K."/>
            <person name="Saito T."/>
            <person name="Gibbs R."/>
            <person name="Kuspa A."/>
            <person name="Muzny D."/>
            <person name="Queller D."/>
            <person name="Richards S."/>
            <person name="Strassman J."/>
            <person name="Sucgang R."/>
            <person name="Worley K."/>
            <person name="Schaap P."/>
        </authorList>
    </citation>
    <scope>NUCLEOTIDE SEQUENCE</scope>
    <source>
        <strain evidence="2">QSvi11</strain>
    </source>
</reference>
<dbReference type="CDD" id="cd00170">
    <property type="entry name" value="SEC14"/>
    <property type="match status" value="1"/>
</dbReference>
<dbReference type="GO" id="GO:1902936">
    <property type="term" value="F:phosphatidylinositol bisphosphate binding"/>
    <property type="evidence" value="ECO:0007669"/>
    <property type="project" value="TreeGrafter"/>
</dbReference>
<name>A0A8J4UZI2_9MYCE</name>
<dbReference type="OrthoDB" id="16405at2759"/>
<dbReference type="SUPFAM" id="SSF46938">
    <property type="entry name" value="CRAL/TRIO N-terminal domain"/>
    <property type="match status" value="1"/>
</dbReference>
<dbReference type="AlphaFoldDB" id="A0A8J4UZI2"/>
<gene>
    <name evidence="2" type="ORF">CYY_005588</name>
</gene>
<dbReference type="EMBL" id="AJWJ01000227">
    <property type="protein sequence ID" value="KAF2073093.1"/>
    <property type="molecule type" value="Genomic_DNA"/>
</dbReference>
<dbReference type="Proteomes" id="UP000695562">
    <property type="component" value="Unassembled WGS sequence"/>
</dbReference>
<feature type="domain" description="CRAL-TRIO" evidence="1">
    <location>
        <begin position="143"/>
        <end position="291"/>
    </location>
</feature>
<sequence>MTSTIDKCAIEHCNFTNDDSNYHINDKESVLNISSNSSSSDKNYYLENENFNSKFCQSKYPILKGLTKEEEYKLEEFQKEPIAKGIAPEYLMLFLFAKKLSIEKASQLMENNLEFRKKLELPFPILKKDVDPEIALKCSSFCFIGKRDKLSRSISYLVPSKITPRDYSFKEYLTFMIWNIDQTIHDSSNSHRQGLVIIQDLKNFSLFKNFDYRLNQFLEGKSLENIFPGRIQKIYIVNPPFYLKTLLVFAKTFVKNKIISRVEITKKEKLLEDIDSDQLLSQYGGTLELTYQQYFDSLPLDF</sequence>
<dbReference type="PANTHER" id="PTHR10174:SF208">
    <property type="entry name" value="CRAL-TRIO DOMAIN-CONTAINING PROTEIN DDB_G0278031"/>
    <property type="match status" value="1"/>
</dbReference>
<dbReference type="InterPro" id="IPR036273">
    <property type="entry name" value="CRAL/TRIO_N_dom_sf"/>
</dbReference>